<keyword evidence="2" id="KW-0378">Hydrolase</keyword>
<proteinExistence type="predicted"/>
<dbReference type="GO" id="GO:0016787">
    <property type="term" value="F:hydrolase activity"/>
    <property type="evidence" value="ECO:0007669"/>
    <property type="project" value="UniProtKB-KW"/>
</dbReference>
<organism evidence="2 3">
    <name type="scientific">Babesia caballi</name>
    <dbReference type="NCBI Taxonomy" id="5871"/>
    <lineage>
        <taxon>Eukaryota</taxon>
        <taxon>Sar</taxon>
        <taxon>Alveolata</taxon>
        <taxon>Apicomplexa</taxon>
        <taxon>Aconoidasida</taxon>
        <taxon>Piroplasmida</taxon>
        <taxon>Babesiidae</taxon>
        <taxon>Babesia</taxon>
    </lineage>
</organism>
<dbReference type="AlphaFoldDB" id="A0AAV4M017"/>
<evidence type="ECO:0000313" key="3">
    <source>
        <dbReference type="Proteomes" id="UP001497744"/>
    </source>
</evidence>
<dbReference type="Proteomes" id="UP001497744">
    <property type="component" value="Unassembled WGS sequence"/>
</dbReference>
<evidence type="ECO:0000256" key="1">
    <source>
        <dbReference type="SAM" id="MobiDB-lite"/>
    </source>
</evidence>
<accession>A0AAV4M017</accession>
<dbReference type="RefSeq" id="XP_067716193.1">
    <property type="nucleotide sequence ID" value="XM_067860092.1"/>
</dbReference>
<dbReference type="GeneID" id="94195605"/>
<feature type="region of interest" description="Disordered" evidence="1">
    <location>
        <begin position="60"/>
        <end position="107"/>
    </location>
</feature>
<evidence type="ECO:0000313" key="2">
    <source>
        <dbReference type="EMBL" id="GIX64124.1"/>
    </source>
</evidence>
<feature type="compositionally biased region" description="Basic and acidic residues" evidence="1">
    <location>
        <begin position="78"/>
        <end position="93"/>
    </location>
</feature>
<dbReference type="EMBL" id="BPLF01000003">
    <property type="protein sequence ID" value="GIX64124.1"/>
    <property type="molecule type" value="Genomic_DNA"/>
</dbReference>
<keyword evidence="3" id="KW-1185">Reference proteome</keyword>
<name>A0AAV4M017_BABCB</name>
<protein>
    <submittedName>
        <fullName evidence="2">NUDIX hydrolase, putative</fullName>
    </submittedName>
</protein>
<sequence length="678" mass="75525">MQWRTYEFAVADVVQHALRGFRQQLQWQDAQLEHVPHQVVPPLNRQHERLRAQLLDGVRHVPDPDRHERLQRGPAGEGHGRERQPVDGADVKGRLPNPRRQQAPHGVEARVAGVAEVAGGDDAVGRDVGQLAPSPALAARLQRVQVRLQTPQRAVEQPLVAHPHPGQRPQNHRQVLYAVVLEVEGDLLAQRRVELVVLEARVAVGVHYRRELVRAELLRAVLDPLRHHEHPELVEVLRVPQRKGHVGDAPRVYPVQPVADEVAEHPDVVAVELREVPLQHQQVHGTGQYGPVQRLYLLRHRRPSLLDLGVQLLQLRRNVVEYRALLLEGVPDDGGAGEGVEGQRHADLRRLFRAAGVHPRPRVFFHSVYCARRFVPPAVFAQQLPQEPQRPTAARGAAQIHEAAYVRLRQRRAVPMQRLDQRPRVAPRVRENKYGSVRRRGGLLLRRPTFLASKPSSHDRLLLIVACIPLFPERAPPAQCIAAAGPVQAQRKIAAEPSVAQPNVVVFPVAVACDPVLVDDSRVRYHAGQLSRLALRRQSPQLLGILESEVPRGQKHQVVVRHGSSREHPRLPSRPEAANTRDLLVNAVGKAALAALRLQQGTAGAVLSASTHRTFCDHSRPTLRFPQPATHTLPTLAITDGRLCRPPGPCGGSHHCYRNSQISSSETEKICSRNLIFA</sequence>
<reference evidence="2 3" key="1">
    <citation type="submission" date="2021-06" db="EMBL/GenBank/DDBJ databases">
        <title>Genome sequence of Babesia caballi.</title>
        <authorList>
            <person name="Yamagishi J."/>
            <person name="Kidaka T."/>
            <person name="Ochi A."/>
        </authorList>
    </citation>
    <scope>NUCLEOTIDE SEQUENCE [LARGE SCALE GENOMIC DNA]</scope>
    <source>
        <strain evidence="2">USDA-D6B2</strain>
    </source>
</reference>
<comment type="caution">
    <text evidence="2">The sequence shown here is derived from an EMBL/GenBank/DDBJ whole genome shotgun (WGS) entry which is preliminary data.</text>
</comment>
<gene>
    <name evidence="2" type="ORF">BcabD6B2_35590</name>
</gene>
<feature type="compositionally biased region" description="Basic and acidic residues" evidence="1">
    <location>
        <begin position="60"/>
        <end position="71"/>
    </location>
</feature>